<evidence type="ECO:0000313" key="8">
    <source>
        <dbReference type="EMBL" id="PIU04004.1"/>
    </source>
</evidence>
<dbReference type="InterPro" id="IPR036227">
    <property type="entry name" value="Ribosomal_uL15/eL18_sf"/>
</dbReference>
<feature type="region of interest" description="Disordered" evidence="6">
    <location>
        <begin position="1"/>
        <end position="44"/>
    </location>
</feature>
<comment type="function">
    <text evidence="4">Binds to the 23S rRNA.</text>
</comment>
<gene>
    <name evidence="4 8" type="primary">rplO</name>
    <name evidence="8" type="ORF">COT44_00575</name>
</gene>
<dbReference type="PANTHER" id="PTHR12934">
    <property type="entry name" value="50S RIBOSOMAL PROTEIN L15"/>
    <property type="match status" value="1"/>
</dbReference>
<comment type="subunit">
    <text evidence="4">Part of the 50S ribosomal subunit.</text>
</comment>
<protein>
    <recommendedName>
        <fullName evidence="4">Large ribosomal subunit protein uL15</fullName>
    </recommendedName>
</protein>
<dbReference type="InterPro" id="IPR005749">
    <property type="entry name" value="Ribosomal_uL15_bac-type"/>
</dbReference>
<dbReference type="Proteomes" id="UP000228996">
    <property type="component" value="Unassembled WGS sequence"/>
</dbReference>
<evidence type="ECO:0000256" key="3">
    <source>
        <dbReference type="ARBA" id="ARBA00023274"/>
    </source>
</evidence>
<dbReference type="InterPro" id="IPR021131">
    <property type="entry name" value="Ribosomal_uL15/eL18"/>
</dbReference>
<dbReference type="Gene3D" id="3.100.10.10">
    <property type="match status" value="1"/>
</dbReference>
<dbReference type="PANTHER" id="PTHR12934:SF11">
    <property type="entry name" value="LARGE RIBOSOMAL SUBUNIT PROTEIN UL15M"/>
    <property type="match status" value="1"/>
</dbReference>
<dbReference type="PROSITE" id="PS00475">
    <property type="entry name" value="RIBOSOMAL_L15"/>
    <property type="match status" value="1"/>
</dbReference>
<comment type="similarity">
    <text evidence="1 4 5">Belongs to the universal ribosomal protein uL15 family.</text>
</comment>
<dbReference type="NCBIfam" id="TIGR01071">
    <property type="entry name" value="rplO_bact"/>
    <property type="match status" value="1"/>
</dbReference>
<evidence type="ECO:0000256" key="1">
    <source>
        <dbReference type="ARBA" id="ARBA00007320"/>
    </source>
</evidence>
<proteinExistence type="inferred from homology"/>
<evidence type="ECO:0000256" key="5">
    <source>
        <dbReference type="RuleBase" id="RU003888"/>
    </source>
</evidence>
<dbReference type="GO" id="GO:0019843">
    <property type="term" value="F:rRNA binding"/>
    <property type="evidence" value="ECO:0007669"/>
    <property type="project" value="UniProtKB-UniRule"/>
</dbReference>
<keyword evidence="4" id="KW-0699">rRNA-binding</keyword>
<feature type="compositionally biased region" description="Gly residues" evidence="6">
    <location>
        <begin position="19"/>
        <end position="34"/>
    </location>
</feature>
<accession>A0A2M6XEB8</accession>
<keyword evidence="2 4" id="KW-0689">Ribosomal protein</keyword>
<dbReference type="GO" id="GO:0006412">
    <property type="term" value="P:translation"/>
    <property type="evidence" value="ECO:0007669"/>
    <property type="project" value="UniProtKB-UniRule"/>
</dbReference>
<reference evidence="9" key="1">
    <citation type="submission" date="2017-09" db="EMBL/GenBank/DDBJ databases">
        <title>Depth-based differentiation of microbial function through sediment-hosted aquifers and enrichment of novel symbionts in the deep terrestrial subsurface.</title>
        <authorList>
            <person name="Probst A.J."/>
            <person name="Ladd B."/>
            <person name="Jarett J.K."/>
            <person name="Geller-Mcgrath D.E."/>
            <person name="Sieber C.M.K."/>
            <person name="Emerson J.B."/>
            <person name="Anantharaman K."/>
            <person name="Thomas B.C."/>
            <person name="Malmstrom R."/>
            <person name="Stieglmeier M."/>
            <person name="Klingl A."/>
            <person name="Woyke T."/>
            <person name="Ryan C.M."/>
            <person name="Banfield J.F."/>
        </authorList>
    </citation>
    <scope>NUCLEOTIDE SEQUENCE [LARGE SCALE GENOMIC DNA]</scope>
</reference>
<evidence type="ECO:0000256" key="4">
    <source>
        <dbReference type="HAMAP-Rule" id="MF_01341"/>
    </source>
</evidence>
<sequence>MELNKLPITTKRPKKRIGRGIGSGKGGHTVGRGSKGQKSRGHISPFFEGTKIKKSLIKRLPLLRGKGKQTAGQRPSIINLKFLNFFKAGEEVTIAALVKHGIILEKDINPKGIKILGDGELSVALTVKLPVSKGARAKIEKAGGKVEN</sequence>
<evidence type="ECO:0000256" key="6">
    <source>
        <dbReference type="SAM" id="MobiDB-lite"/>
    </source>
</evidence>
<evidence type="ECO:0000256" key="2">
    <source>
        <dbReference type="ARBA" id="ARBA00022980"/>
    </source>
</evidence>
<dbReference type="InterPro" id="IPR001196">
    <property type="entry name" value="Ribosomal_uL15_CS"/>
</dbReference>
<dbReference type="HAMAP" id="MF_01341">
    <property type="entry name" value="Ribosomal_uL15"/>
    <property type="match status" value="1"/>
</dbReference>
<dbReference type="InterPro" id="IPR030878">
    <property type="entry name" value="Ribosomal_uL15"/>
</dbReference>
<dbReference type="EMBL" id="PEYO01000002">
    <property type="protein sequence ID" value="PIU04004.1"/>
    <property type="molecule type" value="Genomic_DNA"/>
</dbReference>
<name>A0A2M6XEB8_9BACT</name>
<feature type="domain" description="Large ribosomal subunit protein uL15/eL18" evidence="7">
    <location>
        <begin position="78"/>
        <end position="147"/>
    </location>
</feature>
<keyword evidence="4" id="KW-0694">RNA-binding</keyword>
<comment type="caution">
    <text evidence="8">The sequence shown here is derived from an EMBL/GenBank/DDBJ whole genome shotgun (WGS) entry which is preliminary data.</text>
</comment>
<organism evidence="8 9">
    <name type="scientific">Candidatus Shapirobacteria bacterium CG08_land_8_20_14_0_20_39_18</name>
    <dbReference type="NCBI Taxonomy" id="1974883"/>
    <lineage>
        <taxon>Bacteria</taxon>
        <taxon>Candidatus Shapironibacteriota</taxon>
    </lineage>
</organism>
<dbReference type="AlphaFoldDB" id="A0A2M6XEB8"/>
<dbReference type="SUPFAM" id="SSF52080">
    <property type="entry name" value="Ribosomal proteins L15p and L18e"/>
    <property type="match status" value="1"/>
</dbReference>
<evidence type="ECO:0000259" key="7">
    <source>
        <dbReference type="Pfam" id="PF00828"/>
    </source>
</evidence>
<keyword evidence="3 4" id="KW-0687">Ribonucleoprotein</keyword>
<dbReference type="Pfam" id="PF00828">
    <property type="entry name" value="Ribosomal_L27A"/>
    <property type="match status" value="1"/>
</dbReference>
<evidence type="ECO:0000313" key="9">
    <source>
        <dbReference type="Proteomes" id="UP000228996"/>
    </source>
</evidence>
<dbReference type="GO" id="GO:0022625">
    <property type="term" value="C:cytosolic large ribosomal subunit"/>
    <property type="evidence" value="ECO:0007669"/>
    <property type="project" value="TreeGrafter"/>
</dbReference>
<dbReference type="GO" id="GO:0003735">
    <property type="term" value="F:structural constituent of ribosome"/>
    <property type="evidence" value="ECO:0007669"/>
    <property type="project" value="InterPro"/>
</dbReference>